<comment type="subcellular location">
    <subcellularLocation>
        <location evidence="3">Cytoplasm</location>
    </subcellularLocation>
    <subcellularLocation>
        <location evidence="2">Nucleus</location>
    </subcellularLocation>
</comment>
<dbReference type="GO" id="GO:0046872">
    <property type="term" value="F:metal ion binding"/>
    <property type="evidence" value="ECO:0007669"/>
    <property type="project" value="UniProtKB-KW"/>
</dbReference>
<evidence type="ECO:0000256" key="4">
    <source>
        <dbReference type="ARBA" id="ARBA00006958"/>
    </source>
</evidence>
<dbReference type="PANTHER" id="PTHR22930:SF289">
    <property type="entry name" value="DDE TNP4 DOMAIN-CONTAINING PROTEIN-RELATED"/>
    <property type="match status" value="1"/>
</dbReference>
<dbReference type="Proteomes" id="UP001159042">
    <property type="component" value="Unassembled WGS sequence"/>
</dbReference>
<comment type="caution">
    <text evidence="15">The sequence shown here is derived from an EMBL/GenBank/DDBJ whole genome shotgun (WGS) entry which is preliminary data.</text>
</comment>
<evidence type="ECO:0000256" key="2">
    <source>
        <dbReference type="ARBA" id="ARBA00004123"/>
    </source>
</evidence>
<comment type="function">
    <text evidence="12">Transposase-derived protein that may have nuclease activity. Does not have transposase activity.</text>
</comment>
<dbReference type="InterPro" id="IPR026103">
    <property type="entry name" value="HARBI1_animal"/>
</dbReference>
<dbReference type="InterPro" id="IPR045249">
    <property type="entry name" value="HARBI1-like"/>
</dbReference>
<accession>A0AAV8VM73</accession>
<evidence type="ECO:0000256" key="10">
    <source>
        <dbReference type="ARBA" id="ARBA00023242"/>
    </source>
</evidence>
<dbReference type="InterPro" id="IPR027806">
    <property type="entry name" value="HARBI1_dom"/>
</dbReference>
<dbReference type="GO" id="GO:0004518">
    <property type="term" value="F:nuclease activity"/>
    <property type="evidence" value="ECO:0007669"/>
    <property type="project" value="UniProtKB-KW"/>
</dbReference>
<dbReference type="GO" id="GO:0005737">
    <property type="term" value="C:cytoplasm"/>
    <property type="evidence" value="ECO:0007669"/>
    <property type="project" value="UniProtKB-SubCell"/>
</dbReference>
<keyword evidence="10" id="KW-0539">Nucleus</keyword>
<organism evidence="15 16">
    <name type="scientific">Exocentrus adspersus</name>
    <dbReference type="NCBI Taxonomy" id="1586481"/>
    <lineage>
        <taxon>Eukaryota</taxon>
        <taxon>Metazoa</taxon>
        <taxon>Ecdysozoa</taxon>
        <taxon>Arthropoda</taxon>
        <taxon>Hexapoda</taxon>
        <taxon>Insecta</taxon>
        <taxon>Pterygota</taxon>
        <taxon>Neoptera</taxon>
        <taxon>Endopterygota</taxon>
        <taxon>Coleoptera</taxon>
        <taxon>Polyphaga</taxon>
        <taxon>Cucujiformia</taxon>
        <taxon>Chrysomeloidea</taxon>
        <taxon>Cerambycidae</taxon>
        <taxon>Lamiinae</taxon>
        <taxon>Acanthocinini</taxon>
        <taxon>Exocentrus</taxon>
    </lineage>
</organism>
<reference evidence="15 16" key="1">
    <citation type="journal article" date="2023" name="Insect Mol. Biol.">
        <title>Genome sequencing provides insights into the evolution of gene families encoding plant cell wall-degrading enzymes in longhorned beetles.</title>
        <authorList>
            <person name="Shin N.R."/>
            <person name="Okamura Y."/>
            <person name="Kirsch R."/>
            <person name="Pauchet Y."/>
        </authorList>
    </citation>
    <scope>NUCLEOTIDE SEQUENCE [LARGE SCALE GENOMIC DNA]</scope>
    <source>
        <strain evidence="15">EAD_L_NR</strain>
    </source>
</reference>
<evidence type="ECO:0000313" key="15">
    <source>
        <dbReference type="EMBL" id="KAJ8915451.1"/>
    </source>
</evidence>
<dbReference type="EMBL" id="JANEYG010000053">
    <property type="protein sequence ID" value="KAJ8915451.1"/>
    <property type="molecule type" value="Genomic_DNA"/>
</dbReference>
<dbReference type="AlphaFoldDB" id="A0AAV8VM73"/>
<protein>
    <recommendedName>
        <fullName evidence="5">Putative nuclease HARBI1</fullName>
    </recommendedName>
    <alternativeName>
        <fullName evidence="11">Harbinger transposase-derived nuclease</fullName>
    </alternativeName>
</protein>
<evidence type="ECO:0000256" key="7">
    <source>
        <dbReference type="ARBA" id="ARBA00022722"/>
    </source>
</evidence>
<keyword evidence="16" id="KW-1185">Reference proteome</keyword>
<evidence type="ECO:0000256" key="6">
    <source>
        <dbReference type="ARBA" id="ARBA00022490"/>
    </source>
</evidence>
<dbReference type="Pfam" id="PF13359">
    <property type="entry name" value="DDE_Tnp_4"/>
    <property type="match status" value="1"/>
</dbReference>
<evidence type="ECO:0000256" key="5">
    <source>
        <dbReference type="ARBA" id="ARBA00015519"/>
    </source>
</evidence>
<gene>
    <name evidence="15" type="ORF">NQ315_003214</name>
</gene>
<dbReference type="PRINTS" id="PR02086">
    <property type="entry name" value="PUTNUCHARBI1"/>
</dbReference>
<keyword evidence="9" id="KW-0378">Hydrolase</keyword>
<name>A0AAV8VM73_9CUCU</name>
<evidence type="ECO:0000256" key="13">
    <source>
        <dbReference type="SAM" id="MobiDB-lite"/>
    </source>
</evidence>
<evidence type="ECO:0000256" key="11">
    <source>
        <dbReference type="ARBA" id="ARBA00030126"/>
    </source>
</evidence>
<sequence>MNNLTSDSEVNSSSSLNTSSDDDEIDFVFRRPKIYKPRITDFNRFRLSKLAVTEVINRIRPEIEKNSNRGASIKAETQVFLTLRYYATGNMLLPVADFVGVSVASASRIIKSVSSTIAALRPEIIQMPQTREELEFTVHKFYEIARFPRCCGAIDCTHVRIISPGGNDGEIYRNRKGYFSLNVQTVADASLKIRNIVAWWPGSCHDQTIFNNSRLKFNFENGGYTLFLLIGDSGYAVQPYLLTPLQTTNTEPERLYSAFL</sequence>
<feature type="compositionally biased region" description="Low complexity" evidence="13">
    <location>
        <begin position="1"/>
        <end position="19"/>
    </location>
</feature>
<dbReference type="GO" id="GO:0016787">
    <property type="term" value="F:hydrolase activity"/>
    <property type="evidence" value="ECO:0007669"/>
    <property type="project" value="UniProtKB-KW"/>
</dbReference>
<comment type="cofactor">
    <cofactor evidence="1">
        <name>a divalent metal cation</name>
        <dbReference type="ChEBI" id="CHEBI:60240"/>
    </cofactor>
</comment>
<evidence type="ECO:0000256" key="9">
    <source>
        <dbReference type="ARBA" id="ARBA00022801"/>
    </source>
</evidence>
<keyword evidence="8" id="KW-0479">Metal-binding</keyword>
<keyword evidence="6" id="KW-0963">Cytoplasm</keyword>
<evidence type="ECO:0000256" key="3">
    <source>
        <dbReference type="ARBA" id="ARBA00004496"/>
    </source>
</evidence>
<feature type="region of interest" description="Disordered" evidence="13">
    <location>
        <begin position="1"/>
        <end position="21"/>
    </location>
</feature>
<comment type="similarity">
    <text evidence="4">Belongs to the HARBI1 family.</text>
</comment>
<evidence type="ECO:0000256" key="1">
    <source>
        <dbReference type="ARBA" id="ARBA00001968"/>
    </source>
</evidence>
<dbReference type="GO" id="GO:0005634">
    <property type="term" value="C:nucleus"/>
    <property type="evidence" value="ECO:0007669"/>
    <property type="project" value="UniProtKB-SubCell"/>
</dbReference>
<keyword evidence="7" id="KW-0540">Nuclease</keyword>
<evidence type="ECO:0000256" key="8">
    <source>
        <dbReference type="ARBA" id="ARBA00022723"/>
    </source>
</evidence>
<evidence type="ECO:0000256" key="12">
    <source>
        <dbReference type="ARBA" id="ARBA00045850"/>
    </source>
</evidence>
<evidence type="ECO:0000259" key="14">
    <source>
        <dbReference type="Pfam" id="PF13359"/>
    </source>
</evidence>
<proteinExistence type="inferred from homology"/>
<feature type="domain" description="DDE Tnp4" evidence="14">
    <location>
        <begin position="154"/>
        <end position="247"/>
    </location>
</feature>
<dbReference type="PANTHER" id="PTHR22930">
    <property type="match status" value="1"/>
</dbReference>
<evidence type="ECO:0000313" key="16">
    <source>
        <dbReference type="Proteomes" id="UP001159042"/>
    </source>
</evidence>